<dbReference type="Gene3D" id="2.30.130.30">
    <property type="entry name" value="Hypothetical protein"/>
    <property type="match status" value="1"/>
</dbReference>
<name>A0A4S8Q8H7_9ACTN</name>
<dbReference type="EMBL" id="STGY01000056">
    <property type="protein sequence ID" value="THV40578.1"/>
    <property type="molecule type" value="Genomic_DNA"/>
</dbReference>
<dbReference type="SUPFAM" id="SSF88697">
    <property type="entry name" value="PUA domain-like"/>
    <property type="match status" value="1"/>
</dbReference>
<comment type="caution">
    <text evidence="1">The sequence shown here is derived from an EMBL/GenBank/DDBJ whole genome shotgun (WGS) entry which is preliminary data.</text>
</comment>
<dbReference type="InterPro" id="IPR015947">
    <property type="entry name" value="PUA-like_sf"/>
</dbReference>
<dbReference type="RefSeq" id="WP_136535353.1">
    <property type="nucleotide sequence ID" value="NZ_STGY01000056.1"/>
</dbReference>
<protein>
    <recommendedName>
        <fullName evidence="3">ASCH domain-containing protein</fullName>
    </recommendedName>
</protein>
<organism evidence="1 2">
    <name type="scientific">Glycomyces buryatensis</name>
    <dbReference type="NCBI Taxonomy" id="2570927"/>
    <lineage>
        <taxon>Bacteria</taxon>
        <taxon>Bacillati</taxon>
        <taxon>Actinomycetota</taxon>
        <taxon>Actinomycetes</taxon>
        <taxon>Glycomycetales</taxon>
        <taxon>Glycomycetaceae</taxon>
        <taxon>Glycomyces</taxon>
    </lineage>
</organism>
<proteinExistence type="predicted"/>
<dbReference type="OrthoDB" id="359066at2"/>
<sequence length="145" mass="15730">MRAFTVRPPWPDLIARGGKTIENRVRRTNYTGPVAVHAGKTLAVAEWEWARKTFGPILIPRKDNLVLGAVVAVADLVDCHAAGWPSACNTAACKSWGEMGGDIWHWVLADVRPLAEPVPARGQLGLWTPDPDLTAAIEAALDCKE</sequence>
<reference evidence="1 2" key="2">
    <citation type="submission" date="2019-05" db="EMBL/GenBank/DDBJ databases">
        <title>Glycomyces buryatensis sp. nov.</title>
        <authorList>
            <person name="Nikitina E."/>
        </authorList>
    </citation>
    <scope>NUCLEOTIDE SEQUENCE [LARGE SCALE GENOMIC DNA]</scope>
    <source>
        <strain evidence="1 2">18</strain>
    </source>
</reference>
<evidence type="ECO:0008006" key="3">
    <source>
        <dbReference type="Google" id="ProtNLM"/>
    </source>
</evidence>
<dbReference type="AlphaFoldDB" id="A0A4S8Q8H7"/>
<evidence type="ECO:0000313" key="1">
    <source>
        <dbReference type="EMBL" id="THV40578.1"/>
    </source>
</evidence>
<keyword evidence="2" id="KW-1185">Reference proteome</keyword>
<gene>
    <name evidence="1" type="ORF">FAB82_15030</name>
</gene>
<dbReference type="Proteomes" id="UP000308760">
    <property type="component" value="Unassembled WGS sequence"/>
</dbReference>
<evidence type="ECO:0000313" key="2">
    <source>
        <dbReference type="Proteomes" id="UP000308760"/>
    </source>
</evidence>
<accession>A0A4S8Q8H7</accession>
<reference evidence="2" key="1">
    <citation type="submission" date="2019-04" db="EMBL/GenBank/DDBJ databases">
        <title>Nocardioides xinjiangensis sp. nov.</title>
        <authorList>
            <person name="Liu S."/>
        </authorList>
    </citation>
    <scope>NUCLEOTIDE SEQUENCE [LARGE SCALE GENOMIC DNA]</scope>
    <source>
        <strain evidence="2">18</strain>
    </source>
</reference>